<protein>
    <submittedName>
        <fullName evidence="1">Uncharacterized protein</fullName>
    </submittedName>
</protein>
<reference evidence="1" key="1">
    <citation type="journal article" date="2011" name="Environ. Microbiol.">
        <title>Genomic insights into the metabolic potential of the polycyclic aromatic hydrocarbon degrading sulfate-reducing Deltaproteobacterium N47.</title>
        <authorList>
            <person name="Bergmann F."/>
            <person name="Selesi D."/>
            <person name="Weinmaier T."/>
            <person name="Tischler P."/>
            <person name="Rattei T."/>
            <person name="Meckenstock R.U."/>
        </authorList>
    </citation>
    <scope>NUCLEOTIDE SEQUENCE</scope>
</reference>
<proteinExistence type="predicted"/>
<organism evidence="1">
    <name type="scientific">uncultured Desulfobacterium sp</name>
    <dbReference type="NCBI Taxonomy" id="201089"/>
    <lineage>
        <taxon>Bacteria</taxon>
        <taxon>Pseudomonadati</taxon>
        <taxon>Thermodesulfobacteriota</taxon>
        <taxon>Desulfobacteria</taxon>
        <taxon>Desulfobacterales</taxon>
        <taxon>Desulfobacteriaceae</taxon>
        <taxon>Desulfobacterium</taxon>
        <taxon>environmental samples</taxon>
    </lineage>
</organism>
<gene>
    <name evidence="1" type="ORF">N47_E47830</name>
</gene>
<dbReference type="SUPFAM" id="SSF52218">
    <property type="entry name" value="Flavoproteins"/>
    <property type="match status" value="1"/>
</dbReference>
<evidence type="ECO:0000313" key="1">
    <source>
        <dbReference type="EMBL" id="CBX31271.1"/>
    </source>
</evidence>
<dbReference type="EMBL" id="FR695877">
    <property type="protein sequence ID" value="CBX31271.1"/>
    <property type="molecule type" value="Genomic_DNA"/>
</dbReference>
<dbReference type="AlphaFoldDB" id="E1YJ17"/>
<dbReference type="InterPro" id="IPR029039">
    <property type="entry name" value="Flavoprotein-like_sf"/>
</dbReference>
<sequence>MDSFFLCLEMFIVGSSYYNMALGNDKGDVEKDERGLGTMKVLGRNMAFLLKKLKA</sequence>
<name>E1YJ17_9BACT</name>
<accession>E1YJ17</accession>